<reference evidence="2 3" key="2">
    <citation type="submission" date="2018-08" db="EMBL/GenBank/DDBJ databases">
        <authorList>
            <person name="Laetsch R D."/>
            <person name="Stevens L."/>
            <person name="Kumar S."/>
            <person name="Blaxter L. M."/>
        </authorList>
    </citation>
    <scope>NUCLEOTIDE SEQUENCE [LARGE SCALE GENOMIC DNA]</scope>
</reference>
<evidence type="ECO:0000313" key="4">
    <source>
        <dbReference type="WBParaSite" id="nOo.2.0.1.t04680-RA"/>
    </source>
</evidence>
<reference evidence="4" key="1">
    <citation type="submission" date="2016-06" db="UniProtKB">
        <authorList>
            <consortium name="WormBaseParasite"/>
        </authorList>
    </citation>
    <scope>IDENTIFICATION</scope>
</reference>
<dbReference type="AlphaFoldDB" id="A0A182E9G9"/>
<keyword evidence="1" id="KW-1133">Transmembrane helix</keyword>
<dbReference type="Gene3D" id="2.140.10.30">
    <property type="entry name" value="Dipeptidylpeptidase IV, N-terminal domain"/>
    <property type="match status" value="1"/>
</dbReference>
<evidence type="ECO:0000256" key="1">
    <source>
        <dbReference type="SAM" id="Phobius"/>
    </source>
</evidence>
<dbReference type="OrthoDB" id="16520at2759"/>
<keyword evidence="3" id="KW-1185">Reference proteome</keyword>
<gene>
    <name evidence="2" type="ORF">NOO_LOCUS4680</name>
</gene>
<dbReference type="Proteomes" id="UP000271087">
    <property type="component" value="Unassembled WGS sequence"/>
</dbReference>
<organism evidence="4">
    <name type="scientific">Onchocerca ochengi</name>
    <name type="common">Filarial nematode worm</name>
    <dbReference type="NCBI Taxonomy" id="42157"/>
    <lineage>
        <taxon>Eukaryota</taxon>
        <taxon>Metazoa</taxon>
        <taxon>Ecdysozoa</taxon>
        <taxon>Nematoda</taxon>
        <taxon>Chromadorea</taxon>
        <taxon>Rhabditida</taxon>
        <taxon>Spirurina</taxon>
        <taxon>Spiruromorpha</taxon>
        <taxon>Filarioidea</taxon>
        <taxon>Onchocercidae</taxon>
        <taxon>Onchocerca</taxon>
    </lineage>
</organism>
<protein>
    <submittedName>
        <fullName evidence="4">DPPIV_N domain-containing protein</fullName>
    </submittedName>
</protein>
<dbReference type="EMBL" id="UYRW01001096">
    <property type="protein sequence ID" value="VDK74046.1"/>
    <property type="molecule type" value="Genomic_DNA"/>
</dbReference>
<feature type="transmembrane region" description="Helical" evidence="1">
    <location>
        <begin position="16"/>
        <end position="37"/>
    </location>
</feature>
<dbReference type="STRING" id="42157.A0A182E9G9"/>
<sequence length="195" mass="21667">MELITSGPFERNWRGIIIALLVIAVMCSLIILATLLITPFSLVGTTKGPPLTLTDILHNTLLSPIETIEWMDNDQILLRTTDSIIIVNVSSFPITFDSFAKNDIVGRQEHINQIVFSHDASYIAFSYDEKVNNAETYLIYSVQSQTFSSVGPQGTGNEFLQLFVWNPTSNDFVNASNSDLWLQVSVKLGPDAIIL</sequence>
<evidence type="ECO:0000313" key="2">
    <source>
        <dbReference type="EMBL" id="VDK74046.1"/>
    </source>
</evidence>
<accession>A0A182E9G9</accession>
<evidence type="ECO:0000313" key="3">
    <source>
        <dbReference type="Proteomes" id="UP000271087"/>
    </source>
</evidence>
<dbReference type="SUPFAM" id="SSF82171">
    <property type="entry name" value="DPP6 N-terminal domain-like"/>
    <property type="match status" value="1"/>
</dbReference>
<dbReference type="WBParaSite" id="nOo.2.0.1.t04680-RA">
    <property type="protein sequence ID" value="nOo.2.0.1.t04680-RA"/>
    <property type="gene ID" value="nOo.2.0.1.g04680"/>
</dbReference>
<keyword evidence="1" id="KW-0812">Transmembrane</keyword>
<proteinExistence type="predicted"/>
<name>A0A182E9G9_ONCOC</name>
<keyword evidence="1" id="KW-0472">Membrane</keyword>